<accession>F5YPR6</accession>
<dbReference type="AlphaFoldDB" id="F5YPR6"/>
<feature type="chain" id="PRO_5003335403" description="DUF5723 domain-containing protein" evidence="2">
    <location>
        <begin position="24"/>
        <end position="509"/>
    </location>
</feature>
<sequence length="509" mass="54758">MKFRLSAVGICLAALIAVPSLVAQTAAPGSLTGENTYRLFTTDADAYLDVNDFQDVDFSKFFVLLQGSGNGWVAGGFATHLGSLYLGLYYNGNILRGQNIKAEDGNEGWNDVLTIESRRDPTNAIKTISAGDDTGFILTDQFAFLLGSPFFGGIKLSINLADIVLDSDRRDITTPPGEKTGDNSSKSFNSDGSLNTTTNSNMGALDLSVLWGKKIGLGGGSFKPEIELGGSIDLAKVVDKAYTNVLETITSNPGHSSLNIGLRGEYEFAKKGNSQLALVFDEYLSLGFYPDALEKKEIKTLAVEGIPAAGESPAIEGTPEYTKTEEKTQDSSSLSNYLSIGLKKTYEVSDRFSTGFGFDIAFKINSDTQKITQKESDTLGTAYTYDLPDGTPAPYPRVTKNEDSSSFWIAPSFSLGFVYQIVPTVFSLNGGLCISPTFMSESWEDKLATGQSLKKTSTTTFALIPSFGIGGTLTFNNMLSLDLNFAPTDTSQNFNIDLTTLSLLATVKY</sequence>
<dbReference type="RefSeq" id="WP_015706559.1">
    <property type="nucleotide sequence ID" value="NC_015578.1"/>
</dbReference>
<dbReference type="KEGG" id="tpi:TREPR_3776"/>
<evidence type="ECO:0000256" key="2">
    <source>
        <dbReference type="SAM" id="SignalP"/>
    </source>
</evidence>
<dbReference type="EMBL" id="CP001843">
    <property type="protein sequence ID" value="AEF83845.1"/>
    <property type="molecule type" value="Genomic_DNA"/>
</dbReference>
<dbReference type="HOGENOM" id="CLU_535208_0_0_12"/>
<proteinExistence type="predicted"/>
<reference evidence="3 4" key="2">
    <citation type="journal article" date="2011" name="ISME J.">
        <title>RNA-seq reveals cooperative metabolic interactions between two termite-gut spirochete species in co-culture.</title>
        <authorList>
            <person name="Rosenthal A.Z."/>
            <person name="Matson E.G."/>
            <person name="Eldar A."/>
            <person name="Leadbetter J.R."/>
        </authorList>
    </citation>
    <scope>NUCLEOTIDE SEQUENCE [LARGE SCALE GENOMIC DNA]</scope>
    <source>
        <strain evidence="4">ATCC BAA-887 / DSM 12427 / ZAS-2</strain>
    </source>
</reference>
<keyword evidence="4" id="KW-1185">Reference proteome</keyword>
<dbReference type="Proteomes" id="UP000009223">
    <property type="component" value="Chromosome"/>
</dbReference>
<keyword evidence="2" id="KW-0732">Signal</keyword>
<gene>
    <name evidence="3" type="ordered locus">TREPR_3776</name>
</gene>
<organism evidence="3 4">
    <name type="scientific">Treponema primitia (strain ATCC BAA-887 / DSM 12427 / ZAS-2)</name>
    <dbReference type="NCBI Taxonomy" id="545694"/>
    <lineage>
        <taxon>Bacteria</taxon>
        <taxon>Pseudomonadati</taxon>
        <taxon>Spirochaetota</taxon>
        <taxon>Spirochaetia</taxon>
        <taxon>Spirochaetales</taxon>
        <taxon>Treponemataceae</taxon>
        <taxon>Treponema</taxon>
    </lineage>
</organism>
<evidence type="ECO:0000313" key="3">
    <source>
        <dbReference type="EMBL" id="AEF83845.1"/>
    </source>
</evidence>
<protein>
    <recommendedName>
        <fullName evidence="5">DUF5723 domain-containing protein</fullName>
    </recommendedName>
</protein>
<evidence type="ECO:0000256" key="1">
    <source>
        <dbReference type="SAM" id="MobiDB-lite"/>
    </source>
</evidence>
<feature type="signal peptide" evidence="2">
    <location>
        <begin position="1"/>
        <end position="23"/>
    </location>
</feature>
<feature type="compositionally biased region" description="Polar residues" evidence="1">
    <location>
        <begin position="182"/>
        <end position="195"/>
    </location>
</feature>
<evidence type="ECO:0008006" key="5">
    <source>
        <dbReference type="Google" id="ProtNLM"/>
    </source>
</evidence>
<evidence type="ECO:0000313" key="4">
    <source>
        <dbReference type="Proteomes" id="UP000009223"/>
    </source>
</evidence>
<reference evidence="4" key="1">
    <citation type="submission" date="2009-12" db="EMBL/GenBank/DDBJ databases">
        <title>Complete sequence of Treponema primitia strain ZAS-2.</title>
        <authorList>
            <person name="Tetu S.G."/>
            <person name="Matson E."/>
            <person name="Ren Q."/>
            <person name="Seshadri R."/>
            <person name="Elbourne L."/>
            <person name="Hassan K.A."/>
            <person name="Durkin A."/>
            <person name="Radune D."/>
            <person name="Mohamoud Y."/>
            <person name="Shay R."/>
            <person name="Jin S."/>
            <person name="Zhang X."/>
            <person name="Lucey K."/>
            <person name="Ballor N.R."/>
            <person name="Ottesen E."/>
            <person name="Rosenthal R."/>
            <person name="Allen A."/>
            <person name="Leadbetter J.R."/>
            <person name="Paulsen I.T."/>
        </authorList>
    </citation>
    <scope>NUCLEOTIDE SEQUENCE [LARGE SCALE GENOMIC DNA]</scope>
    <source>
        <strain evidence="4">ATCC BAA-887 / DSM 12427 / ZAS-2</strain>
    </source>
</reference>
<feature type="region of interest" description="Disordered" evidence="1">
    <location>
        <begin position="171"/>
        <end position="195"/>
    </location>
</feature>
<name>F5YPR6_TREPZ</name>